<dbReference type="Pfam" id="PF01740">
    <property type="entry name" value="STAS"/>
    <property type="match status" value="1"/>
</dbReference>
<gene>
    <name evidence="1" type="ORF">CB4_03191</name>
</gene>
<reference evidence="1 2" key="1">
    <citation type="submission" date="2015-12" db="EMBL/GenBank/DDBJ databases">
        <title>Genome sequence of Aneurinibacillus soli.</title>
        <authorList>
            <person name="Lee J.S."/>
            <person name="Lee K.C."/>
            <person name="Kim K.K."/>
            <person name="Lee B.W."/>
        </authorList>
    </citation>
    <scope>NUCLEOTIDE SEQUENCE [LARGE SCALE GENOMIC DNA]</scope>
    <source>
        <strain evidence="1 2">CB4</strain>
    </source>
</reference>
<proteinExistence type="predicted"/>
<dbReference type="Proteomes" id="UP000217696">
    <property type="component" value="Chromosome"/>
</dbReference>
<sequence length="120" mass="14014">MIKRTEENDTIFFEIQKDMVFTTVQSYRDLFTPKNIKPNAKVYIDMSCVFFVDTTGISCLTDWVSQIKTKRATVAFIGVSNHVAKIFKICELDFLIDSQFCPNTHQHTLSFIYNRVQLHH</sequence>
<keyword evidence="2" id="KW-1185">Reference proteome</keyword>
<dbReference type="PROSITE" id="PS50801">
    <property type="entry name" value="STAS"/>
    <property type="match status" value="1"/>
</dbReference>
<evidence type="ECO:0000313" key="1">
    <source>
        <dbReference type="EMBL" id="BAU29013.1"/>
    </source>
</evidence>
<dbReference type="AlphaFoldDB" id="A0A0U5AZ12"/>
<accession>A0A0U5AZ12</accession>
<dbReference type="OrthoDB" id="5297990at2"/>
<dbReference type="Gene3D" id="3.30.750.24">
    <property type="entry name" value="STAS domain"/>
    <property type="match status" value="1"/>
</dbReference>
<dbReference type="EMBL" id="AP017312">
    <property type="protein sequence ID" value="BAU29013.1"/>
    <property type="molecule type" value="Genomic_DNA"/>
</dbReference>
<dbReference type="SUPFAM" id="SSF52091">
    <property type="entry name" value="SpoIIaa-like"/>
    <property type="match status" value="1"/>
</dbReference>
<dbReference type="CDD" id="cd07043">
    <property type="entry name" value="STAS_anti-anti-sigma_factors"/>
    <property type="match status" value="1"/>
</dbReference>
<evidence type="ECO:0000313" key="2">
    <source>
        <dbReference type="Proteomes" id="UP000217696"/>
    </source>
</evidence>
<dbReference type="KEGG" id="asoc:CB4_03191"/>
<dbReference type="InterPro" id="IPR036513">
    <property type="entry name" value="STAS_dom_sf"/>
</dbReference>
<dbReference type="InterPro" id="IPR002645">
    <property type="entry name" value="STAS_dom"/>
</dbReference>
<organism evidence="1 2">
    <name type="scientific">Aneurinibacillus soli</name>
    <dbReference type="NCBI Taxonomy" id="1500254"/>
    <lineage>
        <taxon>Bacteria</taxon>
        <taxon>Bacillati</taxon>
        <taxon>Bacillota</taxon>
        <taxon>Bacilli</taxon>
        <taxon>Bacillales</taxon>
        <taxon>Paenibacillaceae</taxon>
        <taxon>Aneurinibacillus group</taxon>
        <taxon>Aneurinibacillus</taxon>
    </lineage>
</organism>
<protein>
    <submittedName>
        <fullName evidence="1">STAS domain protein</fullName>
    </submittedName>
</protein>
<dbReference type="RefSeq" id="WP_096466701.1">
    <property type="nucleotide sequence ID" value="NZ_QJSZ01000003.1"/>
</dbReference>
<name>A0A0U5AZ12_9BACL</name>